<dbReference type="PIRSF" id="PIRSF000726">
    <property type="entry name" value="Asp_kin"/>
    <property type="match status" value="1"/>
</dbReference>
<evidence type="ECO:0000256" key="12">
    <source>
        <dbReference type="ARBA" id="ARBA00047872"/>
    </source>
</evidence>
<dbReference type="PROSITE" id="PS00324">
    <property type="entry name" value="ASPARTOKINASE"/>
    <property type="match status" value="1"/>
</dbReference>
<dbReference type="GO" id="GO:0004072">
    <property type="term" value="F:aspartate kinase activity"/>
    <property type="evidence" value="ECO:0007669"/>
    <property type="project" value="UniProtKB-EC"/>
</dbReference>
<dbReference type="PROSITE" id="PS51671">
    <property type="entry name" value="ACT"/>
    <property type="match status" value="1"/>
</dbReference>
<dbReference type="InterPro" id="IPR001341">
    <property type="entry name" value="Asp_kinase"/>
</dbReference>
<evidence type="ECO:0000256" key="9">
    <source>
        <dbReference type="ARBA" id="ARBA00022840"/>
    </source>
</evidence>
<name>A0ABZ2N5F9_9BACI</name>
<evidence type="ECO:0000259" key="15">
    <source>
        <dbReference type="PROSITE" id="PS51671"/>
    </source>
</evidence>
<dbReference type="InterPro" id="IPR018042">
    <property type="entry name" value="Aspartate_kinase_CS"/>
</dbReference>
<dbReference type="Pfam" id="PF22468">
    <property type="entry name" value="ACT_9"/>
    <property type="match status" value="1"/>
</dbReference>
<dbReference type="Gene3D" id="3.30.2130.10">
    <property type="entry name" value="VC0802-like"/>
    <property type="match status" value="1"/>
</dbReference>
<dbReference type="Proteomes" id="UP001387364">
    <property type="component" value="Chromosome"/>
</dbReference>
<dbReference type="Gene3D" id="1.20.120.1320">
    <property type="entry name" value="Aspartokinase, catalytic domain"/>
    <property type="match status" value="1"/>
</dbReference>
<comment type="similarity">
    <text evidence="5 13">Belongs to the aspartokinase family.</text>
</comment>
<dbReference type="InterPro" id="IPR045865">
    <property type="entry name" value="ACT-like_dom_sf"/>
</dbReference>
<dbReference type="Gene3D" id="3.40.1160.10">
    <property type="entry name" value="Acetylglutamate kinase-like"/>
    <property type="match status" value="1"/>
</dbReference>
<dbReference type="InterPro" id="IPR036393">
    <property type="entry name" value="AceGlu_kinase-like_sf"/>
</dbReference>
<keyword evidence="6 13" id="KW-0808">Transferase</keyword>
<evidence type="ECO:0000256" key="11">
    <source>
        <dbReference type="ARBA" id="ARBA00023154"/>
    </source>
</evidence>
<dbReference type="InterPro" id="IPR001048">
    <property type="entry name" value="Asp/Glu/Uridylate_kinase"/>
</dbReference>
<gene>
    <name evidence="16" type="ORF">WDJ61_16690</name>
</gene>
<dbReference type="SUPFAM" id="SSF53633">
    <property type="entry name" value="Carbamate kinase-like"/>
    <property type="match status" value="1"/>
</dbReference>
<dbReference type="InterPro" id="IPR002912">
    <property type="entry name" value="ACT_dom"/>
</dbReference>
<reference evidence="16 17" key="1">
    <citation type="submission" date="2024-02" db="EMBL/GenBank/DDBJ databases">
        <title>Seven novel Bacillus-like species.</title>
        <authorList>
            <person name="Liu G."/>
        </authorList>
    </citation>
    <scope>NUCLEOTIDE SEQUENCE [LARGE SCALE GENOMIC DNA]</scope>
    <source>
        <strain evidence="16 17">FJAT-52991</strain>
    </source>
</reference>
<evidence type="ECO:0000256" key="3">
    <source>
        <dbReference type="ARBA" id="ARBA00004986"/>
    </source>
</evidence>
<evidence type="ECO:0000256" key="4">
    <source>
        <dbReference type="ARBA" id="ARBA00005139"/>
    </source>
</evidence>
<evidence type="ECO:0000256" key="8">
    <source>
        <dbReference type="ARBA" id="ARBA00022777"/>
    </source>
</evidence>
<accession>A0ABZ2N5F9</accession>
<comment type="catalytic activity">
    <reaction evidence="12 13">
        <text>L-aspartate + ATP = 4-phospho-L-aspartate + ADP</text>
        <dbReference type="Rhea" id="RHEA:23776"/>
        <dbReference type="ChEBI" id="CHEBI:29991"/>
        <dbReference type="ChEBI" id="CHEBI:30616"/>
        <dbReference type="ChEBI" id="CHEBI:57535"/>
        <dbReference type="ChEBI" id="CHEBI:456216"/>
        <dbReference type="EC" id="2.7.2.4"/>
    </reaction>
</comment>
<dbReference type="CDD" id="cd04916">
    <property type="entry name" value="ACT_AKiii-YclM-BS_2"/>
    <property type="match status" value="1"/>
</dbReference>
<evidence type="ECO:0000256" key="13">
    <source>
        <dbReference type="RuleBase" id="RU003448"/>
    </source>
</evidence>
<evidence type="ECO:0000256" key="1">
    <source>
        <dbReference type="ARBA" id="ARBA00003121"/>
    </source>
</evidence>
<keyword evidence="8 13" id="KW-0418">Kinase</keyword>
<dbReference type="Pfam" id="PF00696">
    <property type="entry name" value="AA_kinase"/>
    <property type="match status" value="1"/>
</dbReference>
<keyword evidence="9" id="KW-0067">ATP-binding</keyword>
<dbReference type="NCBIfam" id="NF006540">
    <property type="entry name" value="PRK09034.1"/>
    <property type="match status" value="1"/>
</dbReference>
<dbReference type="RefSeq" id="WP_338751760.1">
    <property type="nucleotide sequence ID" value="NZ_CP147404.1"/>
</dbReference>
<dbReference type="NCBIfam" id="TIGR00657">
    <property type="entry name" value="asp_kinases"/>
    <property type="match status" value="1"/>
</dbReference>
<dbReference type="SUPFAM" id="SSF55021">
    <property type="entry name" value="ACT-like"/>
    <property type="match status" value="2"/>
</dbReference>
<dbReference type="EC" id="2.7.2.4" evidence="13"/>
<keyword evidence="7" id="KW-0547">Nucleotide-binding</keyword>
<dbReference type="PANTHER" id="PTHR21499">
    <property type="entry name" value="ASPARTATE KINASE"/>
    <property type="match status" value="1"/>
</dbReference>
<dbReference type="InterPro" id="IPR054352">
    <property type="entry name" value="ACT_Aspartokinase"/>
</dbReference>
<evidence type="ECO:0000256" key="7">
    <source>
        <dbReference type="ARBA" id="ARBA00022741"/>
    </source>
</evidence>
<evidence type="ECO:0000256" key="2">
    <source>
        <dbReference type="ARBA" id="ARBA00004766"/>
    </source>
</evidence>
<evidence type="ECO:0000313" key="17">
    <source>
        <dbReference type="Proteomes" id="UP001387364"/>
    </source>
</evidence>
<comment type="pathway">
    <text evidence="4 14">Amino-acid biosynthesis; L-threonine biosynthesis; L-threonine from L-aspartate: step 1/5.</text>
</comment>
<dbReference type="PANTHER" id="PTHR21499:SF67">
    <property type="entry name" value="ASPARTOKINASE 3"/>
    <property type="match status" value="1"/>
</dbReference>
<dbReference type="InterPro" id="IPR005260">
    <property type="entry name" value="Asp_kin_monofn"/>
</dbReference>
<evidence type="ECO:0000313" key="16">
    <source>
        <dbReference type="EMBL" id="WXB92841.1"/>
    </source>
</evidence>
<keyword evidence="11" id="KW-0457">Lysine biosynthesis</keyword>
<protein>
    <recommendedName>
        <fullName evidence="13">Aspartokinase</fullName>
        <ecNumber evidence="13">2.7.2.4</ecNumber>
    </recommendedName>
</protein>
<keyword evidence="10" id="KW-0220">Diaminopimelate biosynthesis</keyword>
<feature type="domain" description="ACT" evidence="15">
    <location>
        <begin position="389"/>
        <end position="456"/>
    </location>
</feature>
<proteinExistence type="inferred from homology"/>
<dbReference type="CDD" id="cd04911">
    <property type="entry name" value="ACT_AKiii-YclM-BS_1"/>
    <property type="match status" value="1"/>
</dbReference>
<evidence type="ECO:0000256" key="5">
    <source>
        <dbReference type="ARBA" id="ARBA00010122"/>
    </source>
</evidence>
<keyword evidence="17" id="KW-1185">Reference proteome</keyword>
<dbReference type="InterPro" id="IPR042199">
    <property type="entry name" value="AsparK_Bifunc_asparK/hSer_DH"/>
</dbReference>
<keyword evidence="14" id="KW-0028">Amino-acid biosynthesis</keyword>
<sequence length="456" mass="50210">MKVCKFGGTSVASAEQIKKVAAIVGEDTKRKIVVVSAPGKRFNDDIKVTDLLIKLAEASLSTGETEKELQAVVDRYADIAKGLGLDEHIVNIIEEDLRGRLTINRDNRDLFVDQLKASGEDNNAKLIAAYFSSIGMEAEYVNPKEAGLIVSDEPGRARALPEAYENLSNLRDRKGIVVFPGFFGYSRDGVMMTFARGGSDITGSILAAAVNAELYENFTDVDSVFAANPKVVDSPVEIKRMTYREMRELSYAGFSVFHDEALMPAFQRSVPVCIKNTNNPSAEGTMIVAEREYSKSPVIGIAADGGFSTIYVSKYLMNRELGFGRRLLQILEDEYISYEHTPSGIDDLSVIVRSHQLTPEKEARIISRCREELLVDDVYVEHHFAMVVLVGEGMHNTRGLTARATTAISRVGANIEMINQGSSEVSLVFGIQEKDTESVLKELYKEFFSTSAVLGV</sequence>
<evidence type="ECO:0000256" key="10">
    <source>
        <dbReference type="ARBA" id="ARBA00022915"/>
    </source>
</evidence>
<evidence type="ECO:0000256" key="6">
    <source>
        <dbReference type="ARBA" id="ARBA00022679"/>
    </source>
</evidence>
<comment type="pathway">
    <text evidence="2 14">Amino-acid biosynthesis; L-lysine biosynthesis via DAP pathway; (S)-tetrahydrodipicolinate from L-aspartate: step 1/4.</text>
</comment>
<evidence type="ECO:0000256" key="14">
    <source>
        <dbReference type="RuleBase" id="RU004249"/>
    </source>
</evidence>
<dbReference type="CDD" id="cd04245">
    <property type="entry name" value="AAK_AKiii-YclM-BS"/>
    <property type="match status" value="1"/>
</dbReference>
<comment type="function">
    <text evidence="1">Catalyzes the phosphorylation of the beta-carboxyl group of aspartic acid with ATP to yield 4-phospho-L-aspartate, which is involved in the branched biosynthetic pathway leading to the biosynthesis of amino acids threonine, isoleucine and methionine.</text>
</comment>
<dbReference type="EMBL" id="CP147404">
    <property type="protein sequence ID" value="WXB92841.1"/>
    <property type="molecule type" value="Genomic_DNA"/>
</dbReference>
<organism evidence="16 17">
    <name type="scientific">Bacillus kandeliae</name>
    <dbReference type="NCBI Taxonomy" id="3129297"/>
    <lineage>
        <taxon>Bacteria</taxon>
        <taxon>Bacillati</taxon>
        <taxon>Bacillota</taxon>
        <taxon>Bacilli</taxon>
        <taxon>Bacillales</taxon>
        <taxon>Bacillaceae</taxon>
        <taxon>Bacillus</taxon>
    </lineage>
</organism>
<comment type="pathway">
    <text evidence="3 14">Amino-acid biosynthesis; L-methionine biosynthesis via de novo pathway; L-homoserine from L-aspartate: step 1/3.</text>
</comment>
<dbReference type="InterPro" id="IPR035804">
    <property type="entry name" value="AKIII_YclM_N"/>
</dbReference>